<dbReference type="PANTHER" id="PTHR37534:SF46">
    <property type="entry name" value="ZN(II)2CYS6 TRANSCRIPTION FACTOR (EUROFUNG)"/>
    <property type="match status" value="1"/>
</dbReference>
<accession>A0A6A6UIS2</accession>
<dbReference type="Pfam" id="PF00172">
    <property type="entry name" value="Zn_clus"/>
    <property type="match status" value="1"/>
</dbReference>
<feature type="region of interest" description="Disordered" evidence="4">
    <location>
        <begin position="56"/>
        <end position="131"/>
    </location>
</feature>
<keyword evidence="7" id="KW-1185">Reference proteome</keyword>
<dbReference type="Proteomes" id="UP000799302">
    <property type="component" value="Unassembled WGS sequence"/>
</dbReference>
<dbReference type="GO" id="GO:0005634">
    <property type="term" value="C:nucleus"/>
    <property type="evidence" value="ECO:0007669"/>
    <property type="project" value="UniProtKB-SubCell"/>
</dbReference>
<evidence type="ECO:0000313" key="6">
    <source>
        <dbReference type="EMBL" id="KAF2670968.1"/>
    </source>
</evidence>
<evidence type="ECO:0000259" key="5">
    <source>
        <dbReference type="PROSITE" id="PS50048"/>
    </source>
</evidence>
<organism evidence="6 7">
    <name type="scientific">Microthyrium microscopicum</name>
    <dbReference type="NCBI Taxonomy" id="703497"/>
    <lineage>
        <taxon>Eukaryota</taxon>
        <taxon>Fungi</taxon>
        <taxon>Dikarya</taxon>
        <taxon>Ascomycota</taxon>
        <taxon>Pezizomycotina</taxon>
        <taxon>Dothideomycetes</taxon>
        <taxon>Dothideomycetes incertae sedis</taxon>
        <taxon>Microthyriales</taxon>
        <taxon>Microthyriaceae</taxon>
        <taxon>Microthyrium</taxon>
    </lineage>
</organism>
<dbReference type="InterPro" id="IPR001138">
    <property type="entry name" value="Zn2Cys6_DnaBD"/>
</dbReference>
<dbReference type="AlphaFoldDB" id="A0A6A6UIS2"/>
<dbReference type="PANTHER" id="PTHR37534">
    <property type="entry name" value="TRANSCRIPTIONAL ACTIVATOR PROTEIN UGA3"/>
    <property type="match status" value="1"/>
</dbReference>
<dbReference type="CDD" id="cd00067">
    <property type="entry name" value="GAL4"/>
    <property type="match status" value="1"/>
</dbReference>
<feature type="coiled-coil region" evidence="3">
    <location>
        <begin position="211"/>
        <end position="238"/>
    </location>
</feature>
<feature type="compositionally biased region" description="Polar residues" evidence="4">
    <location>
        <begin position="122"/>
        <end position="131"/>
    </location>
</feature>
<sequence length="511" mass="57355">MSQANVFGTACKTCRRRGKKCDRSLPTCTSCSKRGVTCEGYNFRWVGVAARGPLAGQAKPVADDEVDSTPARKQRRSQVVETPDIDPDINHGEQLQGNNSDQAMVTSSTTSPESHTHIFESPASSAEDNDSQATAIFRQQNWSVSNVLELTGDSLEGLVQYYGRELSTAFYLGKGPEDTPYASHILPLVRSVPSVRCAVAALASCHLGNRLDEDQLKIQSLQLRLKATELLREDLMSAGDEYNLACLACMLLLAQLDLCSGDCYEFGTHLEAASHLLKLHGSDGTDRGFFEQRILWLDIMGSTTTSRMPYWTSKDIKATLNKFRTPSGREWGFDVFSCPIDLLEYIADITVLYKQNTAEIGEDTIQKAVRFGNAVKEWDAVNNDSDPRSHIVEVWRQGILLYLIRIFQLPNEVFNTSGLIDSIYHHVRATPVKKSWNVSTTWPLFQTGLLLSHKDEEAKNWIRTELLTNYQSLGCFNLNRGVMVLEQIWQMEKDEPYDFFTFGCPQHKLVL</sequence>
<feature type="domain" description="Zn(2)-C6 fungal-type" evidence="5">
    <location>
        <begin position="10"/>
        <end position="38"/>
    </location>
</feature>
<keyword evidence="2" id="KW-0539">Nucleus</keyword>
<comment type="subcellular location">
    <subcellularLocation>
        <location evidence="1">Nucleus</location>
    </subcellularLocation>
</comment>
<feature type="compositionally biased region" description="Polar residues" evidence="4">
    <location>
        <begin position="93"/>
        <end position="105"/>
    </location>
</feature>
<evidence type="ECO:0000256" key="3">
    <source>
        <dbReference type="SAM" id="Coils"/>
    </source>
</evidence>
<keyword evidence="3" id="KW-0175">Coiled coil</keyword>
<gene>
    <name evidence="6" type="ORF">BT63DRAFT_453340</name>
</gene>
<evidence type="ECO:0000256" key="2">
    <source>
        <dbReference type="ARBA" id="ARBA00023242"/>
    </source>
</evidence>
<name>A0A6A6UIS2_9PEZI</name>
<dbReference type="SUPFAM" id="SSF57701">
    <property type="entry name" value="Zn2/Cys6 DNA-binding domain"/>
    <property type="match status" value="1"/>
</dbReference>
<dbReference type="EMBL" id="MU004233">
    <property type="protein sequence ID" value="KAF2670968.1"/>
    <property type="molecule type" value="Genomic_DNA"/>
</dbReference>
<dbReference type="Gene3D" id="4.10.240.10">
    <property type="entry name" value="Zn(2)-C6 fungal-type DNA-binding domain"/>
    <property type="match status" value="1"/>
</dbReference>
<dbReference type="OrthoDB" id="5386330at2759"/>
<dbReference type="SMART" id="SM00066">
    <property type="entry name" value="GAL4"/>
    <property type="match status" value="1"/>
</dbReference>
<proteinExistence type="predicted"/>
<dbReference type="GO" id="GO:0008270">
    <property type="term" value="F:zinc ion binding"/>
    <property type="evidence" value="ECO:0007669"/>
    <property type="project" value="InterPro"/>
</dbReference>
<dbReference type="GO" id="GO:0000981">
    <property type="term" value="F:DNA-binding transcription factor activity, RNA polymerase II-specific"/>
    <property type="evidence" value="ECO:0007669"/>
    <property type="project" value="InterPro"/>
</dbReference>
<dbReference type="Pfam" id="PF11951">
    <property type="entry name" value="Fungal_trans_2"/>
    <property type="match status" value="1"/>
</dbReference>
<dbReference type="InterPro" id="IPR036864">
    <property type="entry name" value="Zn2-C6_fun-type_DNA-bd_sf"/>
</dbReference>
<evidence type="ECO:0000256" key="4">
    <source>
        <dbReference type="SAM" id="MobiDB-lite"/>
    </source>
</evidence>
<evidence type="ECO:0000256" key="1">
    <source>
        <dbReference type="ARBA" id="ARBA00004123"/>
    </source>
</evidence>
<reference evidence="6" key="1">
    <citation type="journal article" date="2020" name="Stud. Mycol.">
        <title>101 Dothideomycetes genomes: a test case for predicting lifestyles and emergence of pathogens.</title>
        <authorList>
            <person name="Haridas S."/>
            <person name="Albert R."/>
            <person name="Binder M."/>
            <person name="Bloem J."/>
            <person name="Labutti K."/>
            <person name="Salamov A."/>
            <person name="Andreopoulos B."/>
            <person name="Baker S."/>
            <person name="Barry K."/>
            <person name="Bills G."/>
            <person name="Bluhm B."/>
            <person name="Cannon C."/>
            <person name="Castanera R."/>
            <person name="Culley D."/>
            <person name="Daum C."/>
            <person name="Ezra D."/>
            <person name="Gonzalez J."/>
            <person name="Henrissat B."/>
            <person name="Kuo A."/>
            <person name="Liang C."/>
            <person name="Lipzen A."/>
            <person name="Lutzoni F."/>
            <person name="Magnuson J."/>
            <person name="Mondo S."/>
            <person name="Nolan M."/>
            <person name="Ohm R."/>
            <person name="Pangilinan J."/>
            <person name="Park H.-J."/>
            <person name="Ramirez L."/>
            <person name="Alfaro M."/>
            <person name="Sun H."/>
            <person name="Tritt A."/>
            <person name="Yoshinaga Y."/>
            <person name="Zwiers L.-H."/>
            <person name="Turgeon B."/>
            <person name="Goodwin S."/>
            <person name="Spatafora J."/>
            <person name="Crous P."/>
            <person name="Grigoriev I."/>
        </authorList>
    </citation>
    <scope>NUCLEOTIDE SEQUENCE</scope>
    <source>
        <strain evidence="6">CBS 115976</strain>
    </source>
</reference>
<dbReference type="PROSITE" id="PS50048">
    <property type="entry name" value="ZN2_CY6_FUNGAL_2"/>
    <property type="match status" value="1"/>
</dbReference>
<evidence type="ECO:0000313" key="7">
    <source>
        <dbReference type="Proteomes" id="UP000799302"/>
    </source>
</evidence>
<protein>
    <recommendedName>
        <fullName evidence="5">Zn(2)-C6 fungal-type domain-containing protein</fullName>
    </recommendedName>
</protein>
<dbReference type="InterPro" id="IPR021858">
    <property type="entry name" value="Fun_TF"/>
</dbReference>